<dbReference type="GO" id="GO:0016020">
    <property type="term" value="C:membrane"/>
    <property type="evidence" value="ECO:0007669"/>
    <property type="project" value="UniProtKB-SubCell"/>
</dbReference>
<dbReference type="Proteomes" id="UP000027120">
    <property type="component" value="Unassembled WGS sequence"/>
</dbReference>
<evidence type="ECO:0000256" key="3">
    <source>
        <dbReference type="ARBA" id="ARBA00022989"/>
    </source>
</evidence>
<comment type="subcellular location">
    <subcellularLocation>
        <location evidence="1">Membrane</location>
    </subcellularLocation>
</comment>
<dbReference type="PANTHER" id="PTHR21266:SF32">
    <property type="entry name" value="CHOLESTEROL 7-DESATURASE NVD"/>
    <property type="match status" value="1"/>
</dbReference>
<dbReference type="EMBL" id="KK784995">
    <property type="protein sequence ID" value="KDO54409.1"/>
    <property type="molecule type" value="Genomic_DNA"/>
</dbReference>
<evidence type="ECO:0000313" key="8">
    <source>
        <dbReference type="Proteomes" id="UP000027120"/>
    </source>
</evidence>
<feature type="non-terminal residue" evidence="7">
    <location>
        <position position="1"/>
    </location>
</feature>
<dbReference type="GO" id="GO:0016491">
    <property type="term" value="F:oxidoreductase activity"/>
    <property type="evidence" value="ECO:0007669"/>
    <property type="project" value="UniProtKB-KW"/>
</dbReference>
<protein>
    <recommendedName>
        <fullName evidence="9">Pheophorbide a oxygenase domain-containing protein</fullName>
    </recommendedName>
</protein>
<evidence type="ECO:0000256" key="2">
    <source>
        <dbReference type="ARBA" id="ARBA00022692"/>
    </source>
</evidence>
<keyword evidence="2 6" id="KW-0812">Transmembrane</keyword>
<keyword evidence="3 6" id="KW-1133">Transmembrane helix</keyword>
<accession>A0A067EGV0</accession>
<dbReference type="AlphaFoldDB" id="A0A067EGV0"/>
<keyword evidence="8" id="KW-1185">Reference proteome</keyword>
<feature type="transmembrane region" description="Helical" evidence="6">
    <location>
        <begin position="113"/>
        <end position="134"/>
    </location>
</feature>
<keyword evidence="4" id="KW-0560">Oxidoreductase</keyword>
<evidence type="ECO:0000313" key="7">
    <source>
        <dbReference type="EMBL" id="KDO54409.1"/>
    </source>
</evidence>
<dbReference type="PANTHER" id="PTHR21266">
    <property type="entry name" value="IRON-SULFUR DOMAIN CONTAINING PROTEIN"/>
    <property type="match status" value="1"/>
</dbReference>
<organism evidence="7 8">
    <name type="scientific">Citrus sinensis</name>
    <name type="common">Sweet orange</name>
    <name type="synonym">Citrus aurantium var. sinensis</name>
    <dbReference type="NCBI Taxonomy" id="2711"/>
    <lineage>
        <taxon>Eukaryota</taxon>
        <taxon>Viridiplantae</taxon>
        <taxon>Streptophyta</taxon>
        <taxon>Embryophyta</taxon>
        <taxon>Tracheophyta</taxon>
        <taxon>Spermatophyta</taxon>
        <taxon>Magnoliopsida</taxon>
        <taxon>eudicotyledons</taxon>
        <taxon>Gunneridae</taxon>
        <taxon>Pentapetalae</taxon>
        <taxon>rosids</taxon>
        <taxon>malvids</taxon>
        <taxon>Sapindales</taxon>
        <taxon>Rutaceae</taxon>
        <taxon>Aurantioideae</taxon>
        <taxon>Citrus</taxon>
    </lineage>
</organism>
<evidence type="ECO:0000256" key="4">
    <source>
        <dbReference type="ARBA" id="ARBA00023002"/>
    </source>
</evidence>
<sequence>ERKIMAVGPANWQKACFVPTKSDNLVVGFRMWLKKYSGGQFNWGGKFDATLPPTLPREQLMDRYWSHVVNCKSCNAAHKSLNALEVILQVVSVVSVGIVAATKQNAMSMATRATIVSFAVICFAASKWLSHFVYKTFHYHDYNHALR</sequence>
<keyword evidence="5 6" id="KW-0472">Membrane</keyword>
<proteinExistence type="predicted"/>
<gene>
    <name evidence="7" type="ORF">CISIN_1g0092611mg</name>
</gene>
<evidence type="ECO:0008006" key="9">
    <source>
        <dbReference type="Google" id="ProtNLM"/>
    </source>
</evidence>
<dbReference type="STRING" id="2711.A0A067EGV0"/>
<reference evidence="7 8" key="1">
    <citation type="submission" date="2014-04" db="EMBL/GenBank/DDBJ databases">
        <authorList>
            <consortium name="International Citrus Genome Consortium"/>
            <person name="Gmitter F."/>
            <person name="Chen C."/>
            <person name="Farmerie W."/>
            <person name="Harkins T."/>
            <person name="Desany B."/>
            <person name="Mohiuddin M."/>
            <person name="Kodira C."/>
            <person name="Borodovsky M."/>
            <person name="Lomsadze A."/>
            <person name="Burns P."/>
            <person name="Jenkins J."/>
            <person name="Prochnik S."/>
            <person name="Shu S."/>
            <person name="Chapman J."/>
            <person name="Pitluck S."/>
            <person name="Schmutz J."/>
            <person name="Rokhsar D."/>
        </authorList>
    </citation>
    <scope>NUCLEOTIDE SEQUENCE</scope>
</reference>
<evidence type="ECO:0000256" key="5">
    <source>
        <dbReference type="ARBA" id="ARBA00023136"/>
    </source>
</evidence>
<evidence type="ECO:0000256" key="1">
    <source>
        <dbReference type="ARBA" id="ARBA00004370"/>
    </source>
</evidence>
<feature type="transmembrane region" description="Helical" evidence="6">
    <location>
        <begin position="81"/>
        <end position="101"/>
    </location>
</feature>
<dbReference type="InterPro" id="IPR050584">
    <property type="entry name" value="Cholesterol_7-desaturase"/>
</dbReference>
<name>A0A067EGV0_CITSI</name>
<evidence type="ECO:0000256" key="6">
    <source>
        <dbReference type="SAM" id="Phobius"/>
    </source>
</evidence>